<dbReference type="InterPro" id="IPR004291">
    <property type="entry name" value="Transposase_IS66_central"/>
</dbReference>
<organism evidence="3 4">
    <name type="scientific">Desulfoglaeba alkanexedens ALDC</name>
    <dbReference type="NCBI Taxonomy" id="980445"/>
    <lineage>
        <taxon>Bacteria</taxon>
        <taxon>Pseudomonadati</taxon>
        <taxon>Thermodesulfobacteriota</taxon>
        <taxon>Syntrophobacteria</taxon>
        <taxon>Syntrophobacterales</taxon>
        <taxon>Syntrophobacteraceae</taxon>
        <taxon>Desulfoglaeba</taxon>
    </lineage>
</organism>
<keyword evidence="4" id="KW-1185">Reference proteome</keyword>
<evidence type="ECO:0000259" key="1">
    <source>
        <dbReference type="Pfam" id="PF03050"/>
    </source>
</evidence>
<dbReference type="Pfam" id="PF03050">
    <property type="entry name" value="DDE_Tnp_IS66"/>
    <property type="match status" value="1"/>
</dbReference>
<name>A0A4P8L6E6_9BACT</name>
<dbReference type="OrthoDB" id="9800877at2"/>
<dbReference type="Pfam" id="PF13817">
    <property type="entry name" value="DDE_Tnp_IS66_C"/>
    <property type="match status" value="1"/>
</dbReference>
<dbReference type="EMBL" id="CP040098">
    <property type="protein sequence ID" value="QCQ23484.1"/>
    <property type="molecule type" value="Genomic_DNA"/>
</dbReference>
<protein>
    <submittedName>
        <fullName evidence="3">IS66 family transposase</fullName>
    </submittedName>
</protein>
<dbReference type="InterPro" id="IPR052344">
    <property type="entry name" value="Transposase-related"/>
</dbReference>
<evidence type="ECO:0000313" key="4">
    <source>
        <dbReference type="Proteomes" id="UP000298602"/>
    </source>
</evidence>
<dbReference type="PANTHER" id="PTHR33678">
    <property type="entry name" value="BLL1576 PROTEIN"/>
    <property type="match status" value="1"/>
</dbReference>
<dbReference type="PANTHER" id="PTHR33678:SF1">
    <property type="entry name" value="BLL1576 PROTEIN"/>
    <property type="match status" value="1"/>
</dbReference>
<reference evidence="3 4" key="2">
    <citation type="submission" date="2019-05" db="EMBL/GenBank/DDBJ databases">
        <authorList>
            <person name="Suflita J.M."/>
            <person name="Marks C.R."/>
        </authorList>
    </citation>
    <scope>NUCLEOTIDE SEQUENCE [LARGE SCALE GENOMIC DNA]</scope>
    <source>
        <strain evidence="3 4">ALDC</strain>
    </source>
</reference>
<proteinExistence type="predicted"/>
<dbReference type="AlphaFoldDB" id="A0A4P8L6E6"/>
<reference evidence="3 4" key="1">
    <citation type="submission" date="2019-05" db="EMBL/GenBank/DDBJ databases">
        <title>The Complete Genome Sequence of the n-alkane-degrading Desulfoglaeba alkanexedens ALDC reveals multiple alkylsuccinate synthase gene clusters.</title>
        <authorList>
            <person name="Callaghan A.V."/>
            <person name="Davidova I.A."/>
            <person name="Duncan K.E."/>
            <person name="Morris B."/>
            <person name="McInerney M.J."/>
        </authorList>
    </citation>
    <scope>NUCLEOTIDE SEQUENCE [LARGE SCALE GENOMIC DNA]</scope>
    <source>
        <strain evidence="3 4">ALDC</strain>
    </source>
</reference>
<feature type="domain" description="Transposase IS66 central" evidence="1">
    <location>
        <begin position="41"/>
        <end position="77"/>
    </location>
</feature>
<dbReference type="Proteomes" id="UP000298602">
    <property type="component" value="Chromosome"/>
</dbReference>
<sequence length="136" mass="14798">MLSLAEAFGEGALSLKIQVIRHIRIKYACKSCEGIESGEPVEHGHITPDNNAAENAIRTFVVGRKNRLFTGHPNGAHAGATLSTLIETAKACGLEPYAYLRFLFTKIPHAQTDEQYAALLPQKLAPEQLALADPYV</sequence>
<feature type="domain" description="Transposase IS66 C-terminal" evidence="2">
    <location>
        <begin position="84"/>
        <end position="121"/>
    </location>
</feature>
<gene>
    <name evidence="3" type="ORF">FDQ92_07230</name>
</gene>
<dbReference type="KEGG" id="dax:FDQ92_07230"/>
<evidence type="ECO:0000313" key="3">
    <source>
        <dbReference type="EMBL" id="QCQ23484.1"/>
    </source>
</evidence>
<dbReference type="InterPro" id="IPR039552">
    <property type="entry name" value="IS66_C"/>
</dbReference>
<accession>A0A4P8L6E6</accession>
<evidence type="ECO:0000259" key="2">
    <source>
        <dbReference type="Pfam" id="PF13817"/>
    </source>
</evidence>